<dbReference type="InterPro" id="IPR018501">
    <property type="entry name" value="DDT_dom"/>
</dbReference>
<evidence type="ECO:0000256" key="4">
    <source>
        <dbReference type="SAM" id="Phobius"/>
    </source>
</evidence>
<reference evidence="6 7" key="1">
    <citation type="journal article" date="2011" name="Science">
        <title>The ecoresponsive genome of Daphnia pulex.</title>
        <authorList>
            <person name="Colbourne J.K."/>
            <person name="Pfrender M.E."/>
            <person name="Gilbert D."/>
            <person name="Thomas W.K."/>
            <person name="Tucker A."/>
            <person name="Oakley T.H."/>
            <person name="Tokishita S."/>
            <person name="Aerts A."/>
            <person name="Arnold G.J."/>
            <person name="Basu M.K."/>
            <person name="Bauer D.J."/>
            <person name="Caceres C.E."/>
            <person name="Carmel L."/>
            <person name="Casola C."/>
            <person name="Choi J.H."/>
            <person name="Detter J.C."/>
            <person name="Dong Q."/>
            <person name="Dusheyko S."/>
            <person name="Eads B.D."/>
            <person name="Frohlich T."/>
            <person name="Geiler-Samerotte K.A."/>
            <person name="Gerlach D."/>
            <person name="Hatcher P."/>
            <person name="Jogdeo S."/>
            <person name="Krijgsveld J."/>
            <person name="Kriventseva E.V."/>
            <person name="Kultz D."/>
            <person name="Laforsch C."/>
            <person name="Lindquist E."/>
            <person name="Lopez J."/>
            <person name="Manak J.R."/>
            <person name="Muller J."/>
            <person name="Pangilinan J."/>
            <person name="Patwardhan R.P."/>
            <person name="Pitluck S."/>
            <person name="Pritham E.J."/>
            <person name="Rechtsteiner A."/>
            <person name="Rho M."/>
            <person name="Rogozin I.B."/>
            <person name="Sakarya O."/>
            <person name="Salamov A."/>
            <person name="Schaack S."/>
            <person name="Shapiro H."/>
            <person name="Shiga Y."/>
            <person name="Skalitzky C."/>
            <person name="Smith Z."/>
            <person name="Souvorov A."/>
            <person name="Sung W."/>
            <person name="Tang Z."/>
            <person name="Tsuchiya D."/>
            <person name="Tu H."/>
            <person name="Vos H."/>
            <person name="Wang M."/>
            <person name="Wolf Y.I."/>
            <person name="Yamagata H."/>
            <person name="Yamada T."/>
            <person name="Ye Y."/>
            <person name="Shaw J.R."/>
            <person name="Andrews J."/>
            <person name="Crease T.J."/>
            <person name="Tang H."/>
            <person name="Lucas S.M."/>
            <person name="Robertson H.M."/>
            <person name="Bork P."/>
            <person name="Koonin E.V."/>
            <person name="Zdobnov E.M."/>
            <person name="Grigoriev I.V."/>
            <person name="Lynch M."/>
            <person name="Boore J.L."/>
        </authorList>
    </citation>
    <scope>NUCLEOTIDE SEQUENCE [LARGE SCALE GENOMIC DNA]</scope>
</reference>
<evidence type="ECO:0000256" key="3">
    <source>
        <dbReference type="SAM" id="MobiDB-lite"/>
    </source>
</evidence>
<dbReference type="AlphaFoldDB" id="E9GZ55"/>
<feature type="region of interest" description="Disordered" evidence="3">
    <location>
        <begin position="508"/>
        <end position="531"/>
    </location>
</feature>
<feature type="domain" description="DDT" evidence="5">
    <location>
        <begin position="190"/>
        <end position="252"/>
    </location>
</feature>
<evidence type="ECO:0000313" key="7">
    <source>
        <dbReference type="Proteomes" id="UP000000305"/>
    </source>
</evidence>
<dbReference type="GO" id="GO:0006357">
    <property type="term" value="P:regulation of transcription by RNA polymerase II"/>
    <property type="evidence" value="ECO:0000318"/>
    <property type="project" value="GO_Central"/>
</dbReference>
<dbReference type="HOGENOM" id="CLU_434953_0_0_1"/>
<feature type="compositionally biased region" description="Polar residues" evidence="3">
    <location>
        <begin position="13"/>
        <end position="32"/>
    </location>
</feature>
<name>E9GZ55_DAPPU</name>
<dbReference type="PANTHER" id="PTHR45975">
    <property type="entry name" value="NUCLEOSOME-REMODELING FACTOR SUBUNIT BPTF"/>
    <property type="match status" value="1"/>
</dbReference>
<feature type="transmembrane region" description="Helical" evidence="4">
    <location>
        <begin position="606"/>
        <end position="627"/>
    </location>
</feature>
<organism evidence="6 7">
    <name type="scientific">Daphnia pulex</name>
    <name type="common">Water flea</name>
    <dbReference type="NCBI Taxonomy" id="6669"/>
    <lineage>
        <taxon>Eukaryota</taxon>
        <taxon>Metazoa</taxon>
        <taxon>Ecdysozoa</taxon>
        <taxon>Arthropoda</taxon>
        <taxon>Crustacea</taxon>
        <taxon>Branchiopoda</taxon>
        <taxon>Diplostraca</taxon>
        <taxon>Cladocera</taxon>
        <taxon>Anomopoda</taxon>
        <taxon>Daphniidae</taxon>
        <taxon>Daphnia</taxon>
    </lineage>
</organism>
<comment type="subcellular location">
    <subcellularLocation>
        <location evidence="1">Nucleus</location>
    </subcellularLocation>
</comment>
<dbReference type="PhylomeDB" id="E9GZ55"/>
<feature type="compositionally biased region" description="Polar residues" evidence="3">
    <location>
        <begin position="567"/>
        <end position="577"/>
    </location>
</feature>
<dbReference type="InterPro" id="IPR038028">
    <property type="entry name" value="BPTF"/>
</dbReference>
<evidence type="ECO:0000313" key="6">
    <source>
        <dbReference type="EMBL" id="EFX75291.1"/>
    </source>
</evidence>
<keyword evidence="4" id="KW-0472">Membrane</keyword>
<protein>
    <recommendedName>
        <fullName evidence="5">DDT domain-containing protein</fullName>
    </recommendedName>
</protein>
<keyword evidence="7" id="KW-1185">Reference proteome</keyword>
<dbReference type="Pfam" id="PF02791">
    <property type="entry name" value="DDT"/>
    <property type="match status" value="1"/>
</dbReference>
<dbReference type="OrthoDB" id="784962at2759"/>
<dbReference type="Proteomes" id="UP000000305">
    <property type="component" value="Unassembled WGS sequence"/>
</dbReference>
<dbReference type="GO" id="GO:0016589">
    <property type="term" value="C:NURF complex"/>
    <property type="evidence" value="ECO:0000318"/>
    <property type="project" value="GO_Central"/>
</dbReference>
<sequence>MTRDEVANGNGPTGSRASSPGGSLGSFTQQYSAKKLISVTPFKKRGRKAGTRGNRGGKACVPRPSLVITRGNDYHYGSDFDCGSDSDGPPSQRKDAELDVESVVVIPITKPESDELDVSPSDISISNHNSSMRKVVESSKKSIHTPLPIWLQSKRDLPVLFLPKSSEDLLLPTHQVLPACAIYEVLRKFCSEVGLVFIMNNFLWLINLSAKMRLSPFRLEDFMAALQSEEMTTLLVEVHVQLLKSMLREEEVQQTWFEPLDQKDSTNSVLNFADTLTWPEVMRIYMQSDPTFAPVLSLLESCEYPFTTCDVRLNLLKFLTDHFLCNTAVRQEFLSDGVTDCISDVERSGFLCRQESLGFDRHGRKYRFIARRIFVEETGSREEIDGDEETIAWRTLLAALEKTDFGKALCQELYNLRPEILRQMALTIQLTNENKGNNKSYLELDEEVAREASQTVVKVEKEEDDEADENLSVDAIKQEKEKIETEEVDEECGVEVDDDFMQQLHVESEPKVEPEETPTTGTPTANGTYSTRSKTGTIVARSYVDMKWRNLTTNGSGGVTIKEERSGTPTKTKSQSPLPSDVIFKLGMEGRRMIYISDIHYVKRNYAYAVKYMLGIVPISGFFFCYFSE</sequence>
<evidence type="ECO:0000256" key="1">
    <source>
        <dbReference type="ARBA" id="ARBA00004123"/>
    </source>
</evidence>
<keyword evidence="4" id="KW-1133">Transmembrane helix</keyword>
<dbReference type="PANTHER" id="PTHR45975:SF2">
    <property type="entry name" value="NUCLEOSOME-REMODELING FACTOR SUBUNIT BPTF"/>
    <property type="match status" value="1"/>
</dbReference>
<feature type="region of interest" description="Disordered" evidence="3">
    <location>
        <begin position="555"/>
        <end position="577"/>
    </location>
</feature>
<dbReference type="InParanoid" id="E9GZ55"/>
<keyword evidence="2" id="KW-0539">Nucleus</keyword>
<dbReference type="eggNOG" id="KOG1473">
    <property type="taxonomic scope" value="Eukaryota"/>
</dbReference>
<dbReference type="GO" id="GO:0000978">
    <property type="term" value="F:RNA polymerase II cis-regulatory region sequence-specific DNA binding"/>
    <property type="evidence" value="ECO:0000318"/>
    <property type="project" value="GO_Central"/>
</dbReference>
<gene>
    <name evidence="6" type="ORF">DAPPUDRAFT_108097</name>
</gene>
<evidence type="ECO:0000259" key="5">
    <source>
        <dbReference type="PROSITE" id="PS50827"/>
    </source>
</evidence>
<evidence type="ECO:0000256" key="2">
    <source>
        <dbReference type="ARBA" id="ARBA00023242"/>
    </source>
</evidence>
<dbReference type="KEGG" id="dpx:DAPPUDRAFT_108097"/>
<accession>E9GZ55</accession>
<dbReference type="STRING" id="6669.E9GZ55"/>
<dbReference type="EMBL" id="GL732576">
    <property type="protein sequence ID" value="EFX75291.1"/>
    <property type="molecule type" value="Genomic_DNA"/>
</dbReference>
<dbReference type="PROSITE" id="PS50827">
    <property type="entry name" value="DDT"/>
    <property type="match status" value="1"/>
</dbReference>
<feature type="region of interest" description="Disordered" evidence="3">
    <location>
        <begin position="1"/>
        <end position="64"/>
    </location>
</feature>
<keyword evidence="4" id="KW-0812">Transmembrane</keyword>
<proteinExistence type="predicted"/>